<dbReference type="RefSeq" id="XP_015270319.1">
    <property type="nucleotide sequence ID" value="XM_015414833.1"/>
</dbReference>
<evidence type="ECO:0000256" key="10">
    <source>
        <dbReference type="RuleBase" id="RU363047"/>
    </source>
</evidence>
<dbReference type="InterPro" id="IPR017452">
    <property type="entry name" value="GPCR_Rhodpsn_7TM"/>
</dbReference>
<name>A0ABM1K9D2_GEKJA</name>
<evidence type="ECO:0000313" key="12">
    <source>
        <dbReference type="Proteomes" id="UP000694871"/>
    </source>
</evidence>
<evidence type="ECO:0000256" key="5">
    <source>
        <dbReference type="ARBA" id="ARBA00022725"/>
    </source>
</evidence>
<comment type="subcellular location">
    <subcellularLocation>
        <location evidence="1 10">Cell membrane</location>
        <topology evidence="1 10">Multi-pass membrane protein</topology>
    </subcellularLocation>
</comment>
<evidence type="ECO:0000256" key="1">
    <source>
        <dbReference type="ARBA" id="ARBA00004651"/>
    </source>
</evidence>
<keyword evidence="9" id="KW-0675">Receptor</keyword>
<evidence type="ECO:0000256" key="2">
    <source>
        <dbReference type="ARBA" id="ARBA00022475"/>
    </source>
</evidence>
<reference evidence="13" key="1">
    <citation type="submission" date="2025-08" db="UniProtKB">
        <authorList>
            <consortium name="RefSeq"/>
        </authorList>
    </citation>
    <scope>IDENTIFICATION</scope>
</reference>
<feature type="transmembrane region" description="Helical" evidence="10">
    <location>
        <begin position="102"/>
        <end position="120"/>
    </location>
</feature>
<keyword evidence="4 9" id="KW-0812">Transmembrane</keyword>
<dbReference type="PRINTS" id="PR00237">
    <property type="entry name" value="GPCRRHODOPSN"/>
</dbReference>
<keyword evidence="7 10" id="KW-0472">Membrane</keyword>
<evidence type="ECO:0000256" key="6">
    <source>
        <dbReference type="ARBA" id="ARBA00022989"/>
    </source>
</evidence>
<evidence type="ECO:0000256" key="3">
    <source>
        <dbReference type="ARBA" id="ARBA00022606"/>
    </source>
</evidence>
<evidence type="ECO:0000256" key="7">
    <source>
        <dbReference type="ARBA" id="ARBA00023136"/>
    </source>
</evidence>
<dbReference type="PRINTS" id="PR00245">
    <property type="entry name" value="OLFACTORYR"/>
</dbReference>
<feature type="transmembrane region" description="Helical" evidence="10">
    <location>
        <begin position="25"/>
        <end position="49"/>
    </location>
</feature>
<feature type="transmembrane region" description="Helical" evidence="10">
    <location>
        <begin position="237"/>
        <end position="260"/>
    </location>
</feature>
<evidence type="ECO:0000313" key="13">
    <source>
        <dbReference type="RefSeq" id="XP_015270319.1"/>
    </source>
</evidence>
<evidence type="ECO:0000256" key="4">
    <source>
        <dbReference type="ARBA" id="ARBA00022692"/>
    </source>
</evidence>
<accession>A0ABM1K9D2</accession>
<dbReference type="PROSITE" id="PS00237">
    <property type="entry name" value="G_PROTEIN_RECEP_F1_1"/>
    <property type="match status" value="1"/>
</dbReference>
<keyword evidence="5 10" id="KW-0552">Olfaction</keyword>
<comment type="similarity">
    <text evidence="9">Belongs to the G-protein coupled receptor 1 family.</text>
</comment>
<keyword evidence="3 10" id="KW-0716">Sensory transduction</keyword>
<dbReference type="SUPFAM" id="SSF81321">
    <property type="entry name" value="Family A G protein-coupled receptor-like"/>
    <property type="match status" value="1"/>
</dbReference>
<dbReference type="CDD" id="cd15225">
    <property type="entry name" value="7tmA_OR10A-like"/>
    <property type="match status" value="1"/>
</dbReference>
<dbReference type="PANTHER" id="PTHR26453">
    <property type="entry name" value="OLFACTORY RECEPTOR"/>
    <property type="match status" value="1"/>
</dbReference>
<dbReference type="Proteomes" id="UP000694871">
    <property type="component" value="Unplaced"/>
</dbReference>
<keyword evidence="6 10" id="KW-1133">Transmembrane helix</keyword>
<dbReference type="Gene3D" id="1.20.1070.10">
    <property type="entry name" value="Rhodopsin 7-helix transmembrane proteins"/>
    <property type="match status" value="1"/>
</dbReference>
<evidence type="ECO:0000256" key="9">
    <source>
        <dbReference type="RuleBase" id="RU000688"/>
    </source>
</evidence>
<sequence>MTGSNETVVSEFILLGFSNLGQLQILLFGVFLVVYLATLTGNTLIIILTKTDPALHSPMYFFLRNLSFAEVGFVSSTVPKMLVNLLSEKKTISLLGCRAQTYFVFFFGTMECFLLIAMAYDRFVAICKPLRYPAVMNKKICRLMALAACASGFPVGTVQSSWLFSFPFCRTNVIPHFFCDTPPLLELVCGDTSKFELFSLIGTFIIILAPFTLILISYIRIISTILRMPSTEGKQKAFSTCSSHIMAVTLFYGTSSLTYFRPRSNYTPEIKQLLSLSYTILVPMLNPIIYSLRNKEMKGAFTRLLRRKMS</sequence>
<proteinExistence type="inferred from homology"/>
<keyword evidence="9" id="KW-0297">G-protein coupled receptor</keyword>
<dbReference type="GeneID" id="107113498"/>
<evidence type="ECO:0000256" key="8">
    <source>
        <dbReference type="ARBA" id="ARBA00023224"/>
    </source>
</evidence>
<keyword evidence="8 9" id="KW-0807">Transducer</keyword>
<evidence type="ECO:0000259" key="11">
    <source>
        <dbReference type="PROSITE" id="PS50262"/>
    </source>
</evidence>
<keyword evidence="12" id="KW-1185">Reference proteome</keyword>
<dbReference type="PROSITE" id="PS50262">
    <property type="entry name" value="G_PROTEIN_RECEP_F1_2"/>
    <property type="match status" value="1"/>
</dbReference>
<feature type="transmembrane region" description="Helical" evidence="10">
    <location>
        <begin position="140"/>
        <end position="158"/>
    </location>
</feature>
<dbReference type="InterPro" id="IPR000725">
    <property type="entry name" value="Olfact_rcpt"/>
</dbReference>
<organism evidence="12 13">
    <name type="scientific">Gekko japonicus</name>
    <name type="common">Schlegel's Japanese gecko</name>
    <dbReference type="NCBI Taxonomy" id="146911"/>
    <lineage>
        <taxon>Eukaryota</taxon>
        <taxon>Metazoa</taxon>
        <taxon>Chordata</taxon>
        <taxon>Craniata</taxon>
        <taxon>Vertebrata</taxon>
        <taxon>Euteleostomi</taxon>
        <taxon>Lepidosauria</taxon>
        <taxon>Squamata</taxon>
        <taxon>Bifurcata</taxon>
        <taxon>Gekkota</taxon>
        <taxon>Gekkonidae</taxon>
        <taxon>Gekkoninae</taxon>
        <taxon>Gekko</taxon>
    </lineage>
</organism>
<feature type="transmembrane region" description="Helical" evidence="10">
    <location>
        <begin position="272"/>
        <end position="292"/>
    </location>
</feature>
<gene>
    <name evidence="13" type="primary">LOC107113498</name>
</gene>
<feature type="domain" description="G-protein coupled receptors family 1 profile" evidence="11">
    <location>
        <begin position="41"/>
        <end position="290"/>
    </location>
</feature>
<feature type="transmembrane region" description="Helical" evidence="10">
    <location>
        <begin position="197"/>
        <end position="216"/>
    </location>
</feature>
<feature type="transmembrane region" description="Helical" evidence="10">
    <location>
        <begin position="61"/>
        <end position="82"/>
    </location>
</feature>
<dbReference type="InterPro" id="IPR000276">
    <property type="entry name" value="GPCR_Rhodpsn"/>
</dbReference>
<keyword evidence="2 10" id="KW-1003">Cell membrane</keyword>
<dbReference type="Pfam" id="PF13853">
    <property type="entry name" value="7tm_4"/>
    <property type="match status" value="1"/>
</dbReference>
<protein>
    <recommendedName>
        <fullName evidence="10">Olfactory receptor</fullName>
    </recommendedName>
</protein>